<sequence length="196" mass="22026">MVREYALASQPEFASATLGTIACSLFFQVVIVTSVYHKAGFLILFREIFYVLTFTKPGVDVHRVASNAKQLPLATITPKIELVALRGVELFAEVIPSTVIQAMAFAKGHNTNVAILSLLSSILTAAFISASISIEKDIDSENRWIGEDEEWFNEQVRVSIFEDFIEEEGAKKKLRTSIKLLRERREQKEEEGEQET</sequence>
<evidence type="ECO:0000313" key="2">
    <source>
        <dbReference type="EMBL" id="GMH84301.1"/>
    </source>
</evidence>
<reference evidence="3" key="1">
    <citation type="journal article" date="2023" name="Commun. Biol.">
        <title>Genome analysis of Parmales, the sister group of diatoms, reveals the evolutionary specialization of diatoms from phago-mixotrophs to photoautotrophs.</title>
        <authorList>
            <person name="Ban H."/>
            <person name="Sato S."/>
            <person name="Yoshikawa S."/>
            <person name="Yamada K."/>
            <person name="Nakamura Y."/>
            <person name="Ichinomiya M."/>
            <person name="Sato N."/>
            <person name="Blanc-Mathieu R."/>
            <person name="Endo H."/>
            <person name="Kuwata A."/>
            <person name="Ogata H."/>
        </authorList>
    </citation>
    <scope>NUCLEOTIDE SEQUENCE [LARGE SCALE GENOMIC DNA]</scope>
    <source>
        <strain evidence="3">NIES 3699</strain>
    </source>
</reference>
<keyword evidence="1" id="KW-0812">Transmembrane</keyword>
<protein>
    <submittedName>
        <fullName evidence="2">Uncharacterized protein</fullName>
    </submittedName>
</protein>
<dbReference type="PROSITE" id="PS51257">
    <property type="entry name" value="PROKAR_LIPOPROTEIN"/>
    <property type="match status" value="1"/>
</dbReference>
<keyword evidence="3" id="KW-1185">Reference proteome</keyword>
<keyword evidence="1" id="KW-1133">Transmembrane helix</keyword>
<feature type="transmembrane region" description="Helical" evidence="1">
    <location>
        <begin position="113"/>
        <end position="134"/>
    </location>
</feature>
<evidence type="ECO:0000256" key="1">
    <source>
        <dbReference type="SAM" id="Phobius"/>
    </source>
</evidence>
<name>A0A9W7B927_9STRA</name>
<dbReference type="Proteomes" id="UP001165160">
    <property type="component" value="Unassembled WGS sequence"/>
</dbReference>
<feature type="transmembrane region" description="Helical" evidence="1">
    <location>
        <begin position="13"/>
        <end position="36"/>
    </location>
</feature>
<proteinExistence type="predicted"/>
<organism evidence="2 3">
    <name type="scientific">Triparma verrucosa</name>
    <dbReference type="NCBI Taxonomy" id="1606542"/>
    <lineage>
        <taxon>Eukaryota</taxon>
        <taxon>Sar</taxon>
        <taxon>Stramenopiles</taxon>
        <taxon>Ochrophyta</taxon>
        <taxon>Bolidophyceae</taxon>
        <taxon>Parmales</taxon>
        <taxon>Triparmaceae</taxon>
        <taxon>Triparma</taxon>
    </lineage>
</organism>
<comment type="caution">
    <text evidence="2">The sequence shown here is derived from an EMBL/GenBank/DDBJ whole genome shotgun (WGS) entry which is preliminary data.</text>
</comment>
<keyword evidence="1" id="KW-0472">Membrane</keyword>
<accession>A0A9W7B927</accession>
<dbReference type="AlphaFoldDB" id="A0A9W7B927"/>
<dbReference type="EMBL" id="BRXX01000036">
    <property type="protein sequence ID" value="GMH84301.1"/>
    <property type="molecule type" value="Genomic_DNA"/>
</dbReference>
<gene>
    <name evidence="2" type="ORF">TrVE_jg5923</name>
</gene>
<evidence type="ECO:0000313" key="3">
    <source>
        <dbReference type="Proteomes" id="UP001165160"/>
    </source>
</evidence>